<dbReference type="AlphaFoldDB" id="A0A921ZYF3"/>
<accession>A0A921ZYF3</accession>
<gene>
    <name evidence="1" type="ORF">I3842_Q072800</name>
</gene>
<protein>
    <submittedName>
        <fullName evidence="1">Uncharacterized protein</fullName>
    </submittedName>
</protein>
<evidence type="ECO:0000313" key="2">
    <source>
        <dbReference type="Proteomes" id="UP000811246"/>
    </source>
</evidence>
<evidence type="ECO:0000313" key="1">
    <source>
        <dbReference type="EMBL" id="KAG6620255.1"/>
    </source>
</evidence>
<dbReference type="Proteomes" id="UP000811246">
    <property type="component" value="Unassembled WGS sequence"/>
</dbReference>
<dbReference type="EMBL" id="MU228915">
    <property type="protein sequence ID" value="KAG6620255.1"/>
    <property type="molecule type" value="Genomic_DNA"/>
</dbReference>
<reference evidence="1" key="1">
    <citation type="submission" date="2021-01" db="EMBL/GenBank/DDBJ databases">
        <authorList>
            <person name="Lovell J.T."/>
            <person name="Bentley N."/>
            <person name="Bhattarai G."/>
            <person name="Jenkins J.W."/>
            <person name="Sreedasyam A."/>
            <person name="Alarcon Y."/>
            <person name="Bock C."/>
            <person name="Boston L."/>
            <person name="Carlson J."/>
            <person name="Cervantes K."/>
            <person name="Clermont K."/>
            <person name="Krom N."/>
            <person name="Kubenka K."/>
            <person name="Mamidi S."/>
            <person name="Mattison C."/>
            <person name="Monteros M."/>
            <person name="Pisani C."/>
            <person name="Plott C."/>
            <person name="Rajasekar S."/>
            <person name="Rhein H.S."/>
            <person name="Rohla C."/>
            <person name="Song M."/>
            <person name="Hilaire R.S."/>
            <person name="Shu S."/>
            <person name="Wells L."/>
            <person name="Wang X."/>
            <person name="Webber J."/>
            <person name="Heerema R.J."/>
            <person name="Klein P."/>
            <person name="Conner P."/>
            <person name="Grauke L."/>
            <person name="Grimwood J."/>
            <person name="Schmutz J."/>
            <person name="Randall J.J."/>
        </authorList>
    </citation>
    <scope>NUCLEOTIDE SEQUENCE</scope>
    <source>
        <tissue evidence="1">Leaf</tissue>
    </source>
</reference>
<proteinExistence type="predicted"/>
<organism evidence="1 2">
    <name type="scientific">Carya illinoinensis</name>
    <name type="common">Pecan</name>
    <dbReference type="NCBI Taxonomy" id="32201"/>
    <lineage>
        <taxon>Eukaryota</taxon>
        <taxon>Viridiplantae</taxon>
        <taxon>Streptophyta</taxon>
        <taxon>Embryophyta</taxon>
        <taxon>Tracheophyta</taxon>
        <taxon>Spermatophyta</taxon>
        <taxon>Magnoliopsida</taxon>
        <taxon>eudicotyledons</taxon>
        <taxon>Gunneridae</taxon>
        <taxon>Pentapetalae</taxon>
        <taxon>rosids</taxon>
        <taxon>fabids</taxon>
        <taxon>Fagales</taxon>
        <taxon>Juglandaceae</taxon>
        <taxon>Carya</taxon>
    </lineage>
</organism>
<name>A0A921ZYF3_CARIL</name>
<sequence length="87" mass="9800">MIPTRSTHLSQPISPPLPLVVPISPRPASHAVFSLSGRFYTHALITDKRGQEQALVPMQPAYLDCTTNEFKDFCTDEIHKLKQRVKT</sequence>
<comment type="caution">
    <text evidence="1">The sequence shown here is derived from an EMBL/GenBank/DDBJ whole genome shotgun (WGS) entry which is preliminary data.</text>
</comment>